<reference evidence="2" key="2">
    <citation type="submission" date="2020-06" db="EMBL/GenBank/DDBJ databases">
        <authorList>
            <person name="Sheffer M."/>
        </authorList>
    </citation>
    <scope>NUCLEOTIDE SEQUENCE</scope>
</reference>
<name>A0A8T0FVX1_ARGBR</name>
<organism evidence="2 3">
    <name type="scientific">Argiope bruennichi</name>
    <name type="common">Wasp spider</name>
    <name type="synonym">Aranea bruennichi</name>
    <dbReference type="NCBI Taxonomy" id="94029"/>
    <lineage>
        <taxon>Eukaryota</taxon>
        <taxon>Metazoa</taxon>
        <taxon>Ecdysozoa</taxon>
        <taxon>Arthropoda</taxon>
        <taxon>Chelicerata</taxon>
        <taxon>Arachnida</taxon>
        <taxon>Araneae</taxon>
        <taxon>Araneomorphae</taxon>
        <taxon>Entelegynae</taxon>
        <taxon>Araneoidea</taxon>
        <taxon>Araneidae</taxon>
        <taxon>Argiope</taxon>
    </lineage>
</organism>
<evidence type="ECO:0000313" key="3">
    <source>
        <dbReference type="Proteomes" id="UP000807504"/>
    </source>
</evidence>
<dbReference type="EMBL" id="JABXBU010000003">
    <property type="protein sequence ID" value="KAF8792903.1"/>
    <property type="molecule type" value="Genomic_DNA"/>
</dbReference>
<comment type="caution">
    <text evidence="2">The sequence shown here is derived from an EMBL/GenBank/DDBJ whole genome shotgun (WGS) entry which is preliminary data.</text>
</comment>
<accession>A0A8T0FVX1</accession>
<sequence>MAVPRPDEENRRPIFFSRNSFFTKLDDRSQDKPRGKFTLYLPEPRTGVRTALGVGGRIGNGGDRGGVRPLPSNCLRSGSERAN</sequence>
<protein>
    <submittedName>
        <fullName evidence="2">Uncharacterized protein</fullName>
    </submittedName>
</protein>
<evidence type="ECO:0000313" key="2">
    <source>
        <dbReference type="EMBL" id="KAF8792903.1"/>
    </source>
</evidence>
<gene>
    <name evidence="2" type="ORF">HNY73_004443</name>
</gene>
<dbReference type="AlphaFoldDB" id="A0A8T0FVX1"/>
<evidence type="ECO:0000256" key="1">
    <source>
        <dbReference type="SAM" id="MobiDB-lite"/>
    </source>
</evidence>
<reference evidence="2" key="1">
    <citation type="journal article" date="2020" name="bioRxiv">
        <title>Chromosome-level reference genome of the European wasp spider Argiope bruennichi: a resource for studies on range expansion and evolutionary adaptation.</title>
        <authorList>
            <person name="Sheffer M.M."/>
            <person name="Hoppe A."/>
            <person name="Krehenwinkel H."/>
            <person name="Uhl G."/>
            <person name="Kuss A.W."/>
            <person name="Jensen L."/>
            <person name="Jensen C."/>
            <person name="Gillespie R.G."/>
            <person name="Hoff K.J."/>
            <person name="Prost S."/>
        </authorList>
    </citation>
    <scope>NUCLEOTIDE SEQUENCE</scope>
</reference>
<keyword evidence="3" id="KW-1185">Reference proteome</keyword>
<proteinExistence type="predicted"/>
<dbReference type="Proteomes" id="UP000807504">
    <property type="component" value="Unassembled WGS sequence"/>
</dbReference>
<feature type="compositionally biased region" description="Gly residues" evidence="1">
    <location>
        <begin position="53"/>
        <end position="64"/>
    </location>
</feature>
<feature type="region of interest" description="Disordered" evidence="1">
    <location>
        <begin position="51"/>
        <end position="83"/>
    </location>
</feature>